<dbReference type="AlphaFoldDB" id="A0A7J0EXE3"/>
<gene>
    <name evidence="1" type="ORF">Acr_07g0012740</name>
</gene>
<dbReference type="Proteomes" id="UP000585474">
    <property type="component" value="Unassembled WGS sequence"/>
</dbReference>
<dbReference type="EMBL" id="BJWL01000007">
    <property type="protein sequence ID" value="GFY91078.1"/>
    <property type="molecule type" value="Genomic_DNA"/>
</dbReference>
<organism evidence="1 2">
    <name type="scientific">Actinidia rufa</name>
    <dbReference type="NCBI Taxonomy" id="165716"/>
    <lineage>
        <taxon>Eukaryota</taxon>
        <taxon>Viridiplantae</taxon>
        <taxon>Streptophyta</taxon>
        <taxon>Embryophyta</taxon>
        <taxon>Tracheophyta</taxon>
        <taxon>Spermatophyta</taxon>
        <taxon>Magnoliopsida</taxon>
        <taxon>eudicotyledons</taxon>
        <taxon>Gunneridae</taxon>
        <taxon>Pentapetalae</taxon>
        <taxon>asterids</taxon>
        <taxon>Ericales</taxon>
        <taxon>Actinidiaceae</taxon>
        <taxon>Actinidia</taxon>
    </lineage>
</organism>
<name>A0A7J0EXE3_9ERIC</name>
<reference evidence="1 2" key="1">
    <citation type="submission" date="2019-07" db="EMBL/GenBank/DDBJ databases">
        <title>De Novo Assembly of kiwifruit Actinidia rufa.</title>
        <authorList>
            <person name="Sugita-Konishi S."/>
            <person name="Sato K."/>
            <person name="Mori E."/>
            <person name="Abe Y."/>
            <person name="Kisaki G."/>
            <person name="Hamano K."/>
            <person name="Suezawa K."/>
            <person name="Otani M."/>
            <person name="Fukuda T."/>
            <person name="Manabe T."/>
            <person name="Gomi K."/>
            <person name="Tabuchi M."/>
            <person name="Akimitsu K."/>
            <person name="Kataoka I."/>
        </authorList>
    </citation>
    <scope>NUCLEOTIDE SEQUENCE [LARGE SCALE GENOMIC DNA]</scope>
    <source>
        <strain evidence="2">cv. Fuchu</strain>
    </source>
</reference>
<evidence type="ECO:0000313" key="2">
    <source>
        <dbReference type="Proteomes" id="UP000585474"/>
    </source>
</evidence>
<sequence length="297" mass="34107">MEFGGSSKKSKSKGSADCDYSCFTGKVEKKLYHEVWVRNGAMIKRKLNIVALENAGIRWVQNFTIRGWIELTRFKAESILTLCQEFMANIKYNPEIEKGKEKLYNWVRGKKLKVTLDTFAEIYEIPREENLKFDFPDLGMPDVAAVSHELLLEGYEWDRETQCNKIHLKDKGSVPYTGFLTELFKRSGVHIPIGFTRVEPEEAIDRSSMSRSEGQRKKMKLEAVASEESLMGMEDLKEAITNLGKELSTQMTEHRNEVNARLTSVEEESSCNATMLQEIHGMLIRMQAKNDDDEDDK</sequence>
<accession>A0A7J0EXE3</accession>
<comment type="caution">
    <text evidence="1">The sequence shown here is derived from an EMBL/GenBank/DDBJ whole genome shotgun (WGS) entry which is preliminary data.</text>
</comment>
<protein>
    <submittedName>
        <fullName evidence="1">Uncharacterized protein</fullName>
    </submittedName>
</protein>
<evidence type="ECO:0000313" key="1">
    <source>
        <dbReference type="EMBL" id="GFY91078.1"/>
    </source>
</evidence>
<keyword evidence="2" id="KW-1185">Reference proteome</keyword>
<proteinExistence type="predicted"/>